<dbReference type="EMBL" id="BGZK01000215">
    <property type="protein sequence ID" value="GBP29062.1"/>
    <property type="molecule type" value="Genomic_DNA"/>
</dbReference>
<sequence length="100" mass="11200">MCALRSRSDTRKCDVSRETCFKFVGTGASVKEKRVAREGYCCSRRAGATTSPESKFDLAGVKAIGMSDYKGRWIRQGPDYRGSTVFRSNDMFLPQDIDLD</sequence>
<evidence type="ECO:0000313" key="1">
    <source>
        <dbReference type="EMBL" id="GBP29062.1"/>
    </source>
</evidence>
<protein>
    <submittedName>
        <fullName evidence="1">Uncharacterized protein</fullName>
    </submittedName>
</protein>
<keyword evidence="2" id="KW-1185">Reference proteome</keyword>
<evidence type="ECO:0000313" key="2">
    <source>
        <dbReference type="Proteomes" id="UP000299102"/>
    </source>
</evidence>
<reference evidence="1 2" key="1">
    <citation type="journal article" date="2019" name="Commun. Biol.">
        <title>The bagworm genome reveals a unique fibroin gene that provides high tensile strength.</title>
        <authorList>
            <person name="Kono N."/>
            <person name="Nakamura H."/>
            <person name="Ohtoshi R."/>
            <person name="Tomita M."/>
            <person name="Numata K."/>
            <person name="Arakawa K."/>
        </authorList>
    </citation>
    <scope>NUCLEOTIDE SEQUENCE [LARGE SCALE GENOMIC DNA]</scope>
</reference>
<comment type="caution">
    <text evidence="1">The sequence shown here is derived from an EMBL/GenBank/DDBJ whole genome shotgun (WGS) entry which is preliminary data.</text>
</comment>
<name>A0A4C1USU6_EUMVA</name>
<dbReference type="AlphaFoldDB" id="A0A4C1USU6"/>
<accession>A0A4C1USU6</accession>
<proteinExistence type="predicted"/>
<gene>
    <name evidence="1" type="ORF">EVAR_10878_1</name>
</gene>
<organism evidence="1 2">
    <name type="scientific">Eumeta variegata</name>
    <name type="common">Bagworm moth</name>
    <name type="synonym">Eumeta japonica</name>
    <dbReference type="NCBI Taxonomy" id="151549"/>
    <lineage>
        <taxon>Eukaryota</taxon>
        <taxon>Metazoa</taxon>
        <taxon>Ecdysozoa</taxon>
        <taxon>Arthropoda</taxon>
        <taxon>Hexapoda</taxon>
        <taxon>Insecta</taxon>
        <taxon>Pterygota</taxon>
        <taxon>Neoptera</taxon>
        <taxon>Endopterygota</taxon>
        <taxon>Lepidoptera</taxon>
        <taxon>Glossata</taxon>
        <taxon>Ditrysia</taxon>
        <taxon>Tineoidea</taxon>
        <taxon>Psychidae</taxon>
        <taxon>Oiketicinae</taxon>
        <taxon>Eumeta</taxon>
    </lineage>
</organism>
<dbReference type="Proteomes" id="UP000299102">
    <property type="component" value="Unassembled WGS sequence"/>
</dbReference>